<dbReference type="RefSeq" id="WP_149092546.1">
    <property type="nucleotide sequence ID" value="NZ_VKKY01000003.1"/>
</dbReference>
<dbReference type="OrthoDB" id="894121at2"/>
<feature type="signal peptide" evidence="2">
    <location>
        <begin position="1"/>
        <end position="20"/>
    </location>
</feature>
<reference evidence="3 4" key="1">
    <citation type="submission" date="2019-07" db="EMBL/GenBank/DDBJ databases">
        <title>Rufibacter sp. nov., isolated from lake sediment.</title>
        <authorList>
            <person name="Qu J.-H."/>
        </authorList>
    </citation>
    <scope>NUCLEOTIDE SEQUENCE [LARGE SCALE GENOMIC DNA]</scope>
    <source>
        <strain evidence="3 4">NBS58-1</strain>
    </source>
</reference>
<keyword evidence="1" id="KW-0472">Membrane</keyword>
<dbReference type="EMBL" id="VKKY01000003">
    <property type="protein sequence ID" value="KAA3436605.1"/>
    <property type="molecule type" value="Genomic_DNA"/>
</dbReference>
<evidence type="ECO:0000313" key="3">
    <source>
        <dbReference type="EMBL" id="KAA3436605.1"/>
    </source>
</evidence>
<keyword evidence="4" id="KW-1185">Reference proteome</keyword>
<feature type="transmembrane region" description="Helical" evidence="1">
    <location>
        <begin position="162"/>
        <end position="195"/>
    </location>
</feature>
<keyword evidence="1" id="KW-1133">Transmembrane helix</keyword>
<name>A0A5B6T9J1_9BACT</name>
<keyword evidence="2" id="KW-0732">Signal</keyword>
<dbReference type="AlphaFoldDB" id="A0A5B6T9J1"/>
<keyword evidence="1" id="KW-0812">Transmembrane</keyword>
<accession>A0A5B6T9J1</accession>
<organism evidence="3 4">
    <name type="scientific">Rufibacter hautae</name>
    <dbReference type="NCBI Taxonomy" id="2595005"/>
    <lineage>
        <taxon>Bacteria</taxon>
        <taxon>Pseudomonadati</taxon>
        <taxon>Bacteroidota</taxon>
        <taxon>Cytophagia</taxon>
        <taxon>Cytophagales</taxon>
        <taxon>Hymenobacteraceae</taxon>
        <taxon>Rufibacter</taxon>
    </lineage>
</organism>
<proteinExistence type="predicted"/>
<evidence type="ECO:0000256" key="2">
    <source>
        <dbReference type="SAM" id="SignalP"/>
    </source>
</evidence>
<evidence type="ECO:0000256" key="1">
    <source>
        <dbReference type="SAM" id="Phobius"/>
    </source>
</evidence>
<feature type="chain" id="PRO_5022975391" evidence="2">
    <location>
        <begin position="21"/>
        <end position="197"/>
    </location>
</feature>
<dbReference type="Proteomes" id="UP000324133">
    <property type="component" value="Unassembled WGS sequence"/>
</dbReference>
<sequence>MKIKSLLSLLVCGVASQLMIGCSSGQYYDFSAPATTYHKAAPATAAPAETVAPAEEAVVAQAEPAEATAPVAPINTKPAPALEANAAKPVASREVARTAPLTSAAVASALEANPHVKSLANDLASAKTKKDVKMATKKIMREAKAVKKANAINQYIKIGLILLVAGALLSIIPGLGLVGALAAIVGLVFILLGLLEM</sequence>
<comment type="caution">
    <text evidence="3">The sequence shown here is derived from an EMBL/GenBank/DDBJ whole genome shotgun (WGS) entry which is preliminary data.</text>
</comment>
<protein>
    <submittedName>
        <fullName evidence="3">Uncharacterized protein</fullName>
    </submittedName>
</protein>
<gene>
    <name evidence="3" type="ORF">FOA19_19670</name>
</gene>
<evidence type="ECO:0000313" key="4">
    <source>
        <dbReference type="Proteomes" id="UP000324133"/>
    </source>
</evidence>
<dbReference type="PROSITE" id="PS51257">
    <property type="entry name" value="PROKAR_LIPOPROTEIN"/>
    <property type="match status" value="1"/>
</dbReference>